<comment type="subcellular location">
    <subcellularLocation>
        <location evidence="1">Cell outer membrane</location>
    </subcellularLocation>
</comment>
<dbReference type="AlphaFoldDB" id="A0A6N4R5W0"/>
<evidence type="ECO:0000256" key="2">
    <source>
        <dbReference type="ARBA" id="ARBA00005722"/>
    </source>
</evidence>
<evidence type="ECO:0000313" key="7">
    <source>
        <dbReference type="EMBL" id="TKW61976.1"/>
    </source>
</evidence>
<keyword evidence="5" id="KW-0998">Cell outer membrane</keyword>
<feature type="signal peptide" evidence="6">
    <location>
        <begin position="1"/>
        <end position="20"/>
    </location>
</feature>
<dbReference type="GO" id="GO:0009279">
    <property type="term" value="C:cell outer membrane"/>
    <property type="evidence" value="ECO:0007669"/>
    <property type="project" value="UniProtKB-SubCell"/>
</dbReference>
<dbReference type="SUPFAM" id="SSF56935">
    <property type="entry name" value="Porins"/>
    <property type="match status" value="1"/>
</dbReference>
<comment type="similarity">
    <text evidence="2">Belongs to the MipA/OmpV family.</text>
</comment>
<reference evidence="7 8" key="1">
    <citation type="journal article" date="2017" name="Nat. Commun.">
        <title>In situ click chemistry generation of cyclooxygenase-2 inhibitors.</title>
        <authorList>
            <person name="Bhardwaj A."/>
            <person name="Kaur J."/>
            <person name="Wuest M."/>
            <person name="Wuest F."/>
        </authorList>
    </citation>
    <scope>NUCLEOTIDE SEQUENCE [LARGE SCALE GENOMIC DNA]</scope>
    <source>
        <strain evidence="7">S2_018_000_R2_106</strain>
    </source>
</reference>
<name>A0A6N4R5W0_BLAVI</name>
<sequence length="257" mass="27293">MKTLSFAVAAAVLATGAAHAQSYAQTANSPLTIGAGVMYAPEYSGADDYEARPIPLINAKTEVSPGNTLYFKGLSAGLDHAIDERLTVGLMGSYRWERDSSDSDTLRGMEDVDGAFEIGPKVRFQATQQLGFEGNMLFDASDAHGGMTARAGADYALPLSEVSLLTLSGGVNYGSEDFVRTYYGVPVSRATPTRPAYRPDAGLTHVDANVGVRHSFTQNWSMMGGVGADYLIGDAADSPLVKEKLQPKVMLGIAYSF</sequence>
<evidence type="ECO:0000256" key="1">
    <source>
        <dbReference type="ARBA" id="ARBA00004442"/>
    </source>
</evidence>
<comment type="caution">
    <text evidence="7">The sequence shown here is derived from an EMBL/GenBank/DDBJ whole genome shotgun (WGS) entry which is preliminary data.</text>
</comment>
<gene>
    <name evidence="7" type="ORF">DI628_04970</name>
</gene>
<evidence type="ECO:0000256" key="3">
    <source>
        <dbReference type="ARBA" id="ARBA00022729"/>
    </source>
</evidence>
<evidence type="ECO:0000256" key="6">
    <source>
        <dbReference type="SAM" id="SignalP"/>
    </source>
</evidence>
<evidence type="ECO:0000256" key="4">
    <source>
        <dbReference type="ARBA" id="ARBA00023136"/>
    </source>
</evidence>
<accession>A0A6N4R5W0</accession>
<feature type="chain" id="PRO_5026678229" evidence="6">
    <location>
        <begin position="21"/>
        <end position="257"/>
    </location>
</feature>
<proteinExistence type="inferred from homology"/>
<keyword evidence="4" id="KW-0472">Membrane</keyword>
<dbReference type="EMBL" id="VAFM01000001">
    <property type="protein sequence ID" value="TKW61976.1"/>
    <property type="molecule type" value="Genomic_DNA"/>
</dbReference>
<dbReference type="InterPro" id="IPR010583">
    <property type="entry name" value="MipA"/>
</dbReference>
<evidence type="ECO:0000313" key="8">
    <source>
        <dbReference type="Proteomes" id="UP000320948"/>
    </source>
</evidence>
<dbReference type="PANTHER" id="PTHR38776">
    <property type="entry name" value="MLTA-INTERACTING PROTEIN-RELATED"/>
    <property type="match status" value="1"/>
</dbReference>
<dbReference type="Proteomes" id="UP000320948">
    <property type="component" value="Unassembled WGS sequence"/>
</dbReference>
<dbReference type="PANTHER" id="PTHR38776:SF1">
    <property type="entry name" value="MLTA-INTERACTING PROTEIN-RELATED"/>
    <property type="match status" value="1"/>
</dbReference>
<keyword evidence="3 6" id="KW-0732">Signal</keyword>
<organism evidence="7 8">
    <name type="scientific">Blastochloris viridis</name>
    <name type="common">Rhodopseudomonas viridis</name>
    <dbReference type="NCBI Taxonomy" id="1079"/>
    <lineage>
        <taxon>Bacteria</taxon>
        <taxon>Pseudomonadati</taxon>
        <taxon>Pseudomonadota</taxon>
        <taxon>Alphaproteobacteria</taxon>
        <taxon>Hyphomicrobiales</taxon>
        <taxon>Blastochloridaceae</taxon>
        <taxon>Blastochloris</taxon>
    </lineage>
</organism>
<evidence type="ECO:0000256" key="5">
    <source>
        <dbReference type="ARBA" id="ARBA00023237"/>
    </source>
</evidence>
<dbReference type="Pfam" id="PF06629">
    <property type="entry name" value="MipA"/>
    <property type="match status" value="1"/>
</dbReference>
<protein>
    <submittedName>
        <fullName evidence="7">MipA/OmpV family protein</fullName>
    </submittedName>
</protein>